<dbReference type="AlphaFoldDB" id="A0A6A4STI0"/>
<name>A0A6A4STI0_SCOMX</name>
<dbReference type="FunFam" id="1.10.10.60:FF:000032">
    <property type="entry name" value="Zinc finger and SCAN domain-containing 20"/>
    <property type="match status" value="1"/>
</dbReference>
<feature type="compositionally biased region" description="Pro residues" evidence="1">
    <location>
        <begin position="332"/>
        <end position="343"/>
    </location>
</feature>
<feature type="region of interest" description="Disordered" evidence="1">
    <location>
        <begin position="458"/>
        <end position="485"/>
    </location>
</feature>
<accession>A0A6A4STI0</accession>
<dbReference type="InterPro" id="IPR044822">
    <property type="entry name" value="Myb_DNA-bind_4"/>
</dbReference>
<dbReference type="Pfam" id="PF13837">
    <property type="entry name" value="Myb_DNA-bind_4"/>
    <property type="match status" value="1"/>
</dbReference>
<proteinExistence type="predicted"/>
<dbReference type="PANTHER" id="PTHR47595:SF1">
    <property type="entry name" value="MYB_SANT-LIKE DNA-BINDING DOMAIN-CONTAINING PROTEIN"/>
    <property type="match status" value="1"/>
</dbReference>
<feature type="region of interest" description="Disordered" evidence="1">
    <location>
        <begin position="229"/>
        <end position="292"/>
    </location>
</feature>
<comment type="caution">
    <text evidence="3">The sequence shown here is derived from an EMBL/GenBank/DDBJ whole genome shotgun (WGS) entry which is preliminary data.</text>
</comment>
<dbReference type="Gene3D" id="1.10.10.60">
    <property type="entry name" value="Homeodomain-like"/>
    <property type="match status" value="1"/>
</dbReference>
<gene>
    <name evidence="3" type="ORF">F2P81_014410</name>
</gene>
<evidence type="ECO:0000256" key="1">
    <source>
        <dbReference type="SAM" id="MobiDB-lite"/>
    </source>
</evidence>
<reference evidence="3 4" key="1">
    <citation type="submission" date="2019-06" db="EMBL/GenBank/DDBJ databases">
        <title>Draft genomes of female and male turbot (Scophthalmus maximus).</title>
        <authorList>
            <person name="Xu H."/>
            <person name="Xu X.-W."/>
            <person name="Shao C."/>
            <person name="Chen S."/>
        </authorList>
    </citation>
    <scope>NUCLEOTIDE SEQUENCE [LARGE SCALE GENOMIC DNA]</scope>
    <source>
        <strain evidence="3">Ysfricsl-2016a</strain>
        <tissue evidence="3">Blood</tissue>
    </source>
</reference>
<evidence type="ECO:0000259" key="2">
    <source>
        <dbReference type="Pfam" id="PF13837"/>
    </source>
</evidence>
<evidence type="ECO:0000313" key="3">
    <source>
        <dbReference type="EMBL" id="KAF0034344.1"/>
    </source>
</evidence>
<organism evidence="3 4">
    <name type="scientific">Scophthalmus maximus</name>
    <name type="common">Turbot</name>
    <name type="synonym">Psetta maxima</name>
    <dbReference type="NCBI Taxonomy" id="52904"/>
    <lineage>
        <taxon>Eukaryota</taxon>
        <taxon>Metazoa</taxon>
        <taxon>Chordata</taxon>
        <taxon>Craniata</taxon>
        <taxon>Vertebrata</taxon>
        <taxon>Euteleostomi</taxon>
        <taxon>Actinopterygii</taxon>
        <taxon>Neopterygii</taxon>
        <taxon>Teleostei</taxon>
        <taxon>Neoteleostei</taxon>
        <taxon>Acanthomorphata</taxon>
        <taxon>Carangaria</taxon>
        <taxon>Pleuronectiformes</taxon>
        <taxon>Pleuronectoidei</taxon>
        <taxon>Scophthalmidae</taxon>
        <taxon>Scophthalmus</taxon>
    </lineage>
</organism>
<feature type="domain" description="Myb/SANT-like DNA-binding" evidence="2">
    <location>
        <begin position="115"/>
        <end position="203"/>
    </location>
</feature>
<evidence type="ECO:0000313" key="4">
    <source>
        <dbReference type="Proteomes" id="UP000438429"/>
    </source>
</evidence>
<dbReference type="PANTHER" id="PTHR47595">
    <property type="entry name" value="HEAT SHOCK 70 KDA PROTEIN 14"/>
    <property type="match status" value="1"/>
</dbReference>
<protein>
    <recommendedName>
        <fullName evidence="2">Myb/SANT-like DNA-binding domain-containing protein</fullName>
    </recommendedName>
</protein>
<dbReference type="EMBL" id="VEVO01000012">
    <property type="protein sequence ID" value="KAF0034344.1"/>
    <property type="molecule type" value="Genomic_DNA"/>
</dbReference>
<feature type="region of interest" description="Disordered" evidence="1">
    <location>
        <begin position="318"/>
        <end position="372"/>
    </location>
</feature>
<sequence>MAAESIFHMSVKLGSLSGNTSRAASGCVTRPGREEACVCAALGFVYIRCSSRLEMNPAMINSTNSVSTTKISAMQGSREDTTPRIHSVVLTLLVDSDVVQRVSVCAGKREAERSVNWTVEETQVLLCAWSDERVQKSLAENLRNRHVFKHLSTRMSEMGFCRSPHQCRLRVKTLKANYVRAQLHRSVNGAQPCTFKYFAEMDAVLGPRSTGGVGGGSFFAPLEQTAELGLDGTGSIPEDLNSNTDEISGHHFGSSGRTGRQRPLSASEGRGGRSPWQLDSDVKLEEREDSTDEFEFVDAGFPACPRVYLESGFHREMSGTPVDNSLSSPSPHVVPPPPSPPLPQSAASPLPAPPDPSPDNALPTSGLLHHLESPRPEPVLKHLLGSFQRLVSDTRGLLAQLESQRQEQARWHQELLSQWLQREERRQREAADREERREKARMEHEIRVLELLTGLAREHGCKGGGGQTLLEGPTGPSHNTDKERK</sequence>
<dbReference type="Proteomes" id="UP000438429">
    <property type="component" value="Unassembled WGS sequence"/>
</dbReference>